<evidence type="ECO:0000313" key="2">
    <source>
        <dbReference type="Proteomes" id="UP000215914"/>
    </source>
</evidence>
<protein>
    <submittedName>
        <fullName evidence="1">Uncharacterized protein</fullName>
    </submittedName>
</protein>
<name>A0A251SA03_HELAN</name>
<dbReference type="Proteomes" id="UP000215914">
    <property type="component" value="Chromosome 15"/>
</dbReference>
<proteinExistence type="predicted"/>
<dbReference type="EMBL" id="CM007904">
    <property type="protein sequence ID" value="OTF95697.1"/>
    <property type="molecule type" value="Genomic_DNA"/>
</dbReference>
<dbReference type="AlphaFoldDB" id="A0A251SA03"/>
<gene>
    <name evidence="1" type="ORF">HannXRQ_Chr15g0485931</name>
</gene>
<evidence type="ECO:0000313" key="1">
    <source>
        <dbReference type="EMBL" id="OTF95697.1"/>
    </source>
</evidence>
<sequence length="59" mass="6825">MYAWHTFICFRKIEVLACCHWKGHVCLDVAKIERRESVAEVGRSQTKEPPRALIVVLLS</sequence>
<keyword evidence="2" id="KW-1185">Reference proteome</keyword>
<reference evidence="2" key="1">
    <citation type="journal article" date="2017" name="Nature">
        <title>The sunflower genome provides insights into oil metabolism, flowering and Asterid evolution.</title>
        <authorList>
            <person name="Badouin H."/>
            <person name="Gouzy J."/>
            <person name="Grassa C.J."/>
            <person name="Murat F."/>
            <person name="Staton S.E."/>
            <person name="Cottret L."/>
            <person name="Lelandais-Briere C."/>
            <person name="Owens G.L."/>
            <person name="Carrere S."/>
            <person name="Mayjonade B."/>
            <person name="Legrand L."/>
            <person name="Gill N."/>
            <person name="Kane N.C."/>
            <person name="Bowers J.E."/>
            <person name="Hubner S."/>
            <person name="Bellec A."/>
            <person name="Berard A."/>
            <person name="Berges H."/>
            <person name="Blanchet N."/>
            <person name="Boniface M.C."/>
            <person name="Brunel D."/>
            <person name="Catrice O."/>
            <person name="Chaidir N."/>
            <person name="Claudel C."/>
            <person name="Donnadieu C."/>
            <person name="Faraut T."/>
            <person name="Fievet G."/>
            <person name="Helmstetter N."/>
            <person name="King M."/>
            <person name="Knapp S.J."/>
            <person name="Lai Z."/>
            <person name="Le Paslier M.C."/>
            <person name="Lippi Y."/>
            <person name="Lorenzon L."/>
            <person name="Mandel J.R."/>
            <person name="Marage G."/>
            <person name="Marchand G."/>
            <person name="Marquand E."/>
            <person name="Bret-Mestries E."/>
            <person name="Morien E."/>
            <person name="Nambeesan S."/>
            <person name="Nguyen T."/>
            <person name="Pegot-Espagnet P."/>
            <person name="Pouilly N."/>
            <person name="Raftis F."/>
            <person name="Sallet E."/>
            <person name="Schiex T."/>
            <person name="Thomas J."/>
            <person name="Vandecasteele C."/>
            <person name="Vares D."/>
            <person name="Vear F."/>
            <person name="Vautrin S."/>
            <person name="Crespi M."/>
            <person name="Mangin B."/>
            <person name="Burke J.M."/>
            <person name="Salse J."/>
            <person name="Munos S."/>
            <person name="Vincourt P."/>
            <person name="Rieseberg L.H."/>
            <person name="Langlade N.B."/>
        </authorList>
    </citation>
    <scope>NUCLEOTIDE SEQUENCE [LARGE SCALE GENOMIC DNA]</scope>
    <source>
        <strain evidence="2">cv. SF193</strain>
    </source>
</reference>
<dbReference type="InParanoid" id="A0A251SA03"/>
<accession>A0A251SA03</accession>
<organism evidence="1 2">
    <name type="scientific">Helianthus annuus</name>
    <name type="common">Common sunflower</name>
    <dbReference type="NCBI Taxonomy" id="4232"/>
    <lineage>
        <taxon>Eukaryota</taxon>
        <taxon>Viridiplantae</taxon>
        <taxon>Streptophyta</taxon>
        <taxon>Embryophyta</taxon>
        <taxon>Tracheophyta</taxon>
        <taxon>Spermatophyta</taxon>
        <taxon>Magnoliopsida</taxon>
        <taxon>eudicotyledons</taxon>
        <taxon>Gunneridae</taxon>
        <taxon>Pentapetalae</taxon>
        <taxon>asterids</taxon>
        <taxon>campanulids</taxon>
        <taxon>Asterales</taxon>
        <taxon>Asteraceae</taxon>
        <taxon>Asteroideae</taxon>
        <taxon>Heliantheae alliance</taxon>
        <taxon>Heliantheae</taxon>
        <taxon>Helianthus</taxon>
    </lineage>
</organism>